<organism evidence="3 4">
    <name type="scientific">Staphylococcus auricularis</name>
    <dbReference type="NCBI Taxonomy" id="29379"/>
    <lineage>
        <taxon>Bacteria</taxon>
        <taxon>Bacillati</taxon>
        <taxon>Bacillota</taxon>
        <taxon>Bacilli</taxon>
        <taxon>Bacillales</taxon>
        <taxon>Staphylococcaceae</taxon>
        <taxon>Staphylococcus</taxon>
    </lineage>
</organism>
<reference evidence="2" key="2">
    <citation type="submission" date="2023-07" db="EMBL/GenBank/DDBJ databases">
        <title>Evaluation of the beneficial properties of pineapple isolates.</title>
        <authorList>
            <person name="Adefiranye O."/>
        </authorList>
    </citation>
    <scope>NUCLEOTIDE SEQUENCE</scope>
    <source>
        <strain evidence="2">PAPLE_T1</strain>
    </source>
</reference>
<dbReference type="Gene3D" id="3.90.1200.10">
    <property type="match status" value="1"/>
</dbReference>
<dbReference type="GO" id="GO:0016301">
    <property type="term" value="F:kinase activity"/>
    <property type="evidence" value="ECO:0007669"/>
    <property type="project" value="UniProtKB-UniRule"/>
</dbReference>
<evidence type="ECO:0000313" key="2">
    <source>
        <dbReference type="EMBL" id="MDN4534070.1"/>
    </source>
</evidence>
<dbReference type="Pfam" id="PF03881">
    <property type="entry name" value="Fructosamin_kin"/>
    <property type="match status" value="1"/>
</dbReference>
<name>A0AAP8TSF9_9STAP</name>
<dbReference type="Proteomes" id="UP000242470">
    <property type="component" value="Unassembled WGS sequence"/>
</dbReference>
<keyword evidence="1" id="KW-0808">Transferase</keyword>
<dbReference type="EMBL" id="JAUHQC010000014">
    <property type="protein sequence ID" value="MDN4534070.1"/>
    <property type="molecule type" value="Genomic_DNA"/>
</dbReference>
<accession>A0AAP8TSF9</accession>
<dbReference type="PIRSF" id="PIRSF006221">
    <property type="entry name" value="Ketosamine-3-kinase"/>
    <property type="match status" value="1"/>
</dbReference>
<keyword evidence="1 3" id="KW-0418">Kinase</keyword>
<comment type="similarity">
    <text evidence="1">Belongs to the fructosamine kinase family.</text>
</comment>
<protein>
    <submittedName>
        <fullName evidence="2 3">Fructosamine kinase</fullName>
    </submittedName>
</protein>
<evidence type="ECO:0000313" key="3">
    <source>
        <dbReference type="EMBL" id="PNZ66038.1"/>
    </source>
</evidence>
<dbReference type="PANTHER" id="PTHR12149:SF8">
    <property type="entry name" value="PROTEIN-RIBULOSAMINE 3-KINASE"/>
    <property type="match status" value="1"/>
</dbReference>
<dbReference type="SUPFAM" id="SSF56112">
    <property type="entry name" value="Protein kinase-like (PK-like)"/>
    <property type="match status" value="1"/>
</dbReference>
<dbReference type="PANTHER" id="PTHR12149">
    <property type="entry name" value="FRUCTOSAMINE 3 KINASE-RELATED PROTEIN"/>
    <property type="match status" value="1"/>
</dbReference>
<evidence type="ECO:0000256" key="1">
    <source>
        <dbReference type="PIRNR" id="PIRNR006221"/>
    </source>
</evidence>
<gene>
    <name evidence="3" type="ORF">CD158_09840</name>
    <name evidence="2" type="ORF">QYH67_10965</name>
</gene>
<dbReference type="GeneID" id="64983004"/>
<dbReference type="InterPro" id="IPR011009">
    <property type="entry name" value="Kinase-like_dom_sf"/>
</dbReference>
<comment type="caution">
    <text evidence="3">The sequence shown here is derived from an EMBL/GenBank/DDBJ whole genome shotgun (WGS) entry which is preliminary data.</text>
</comment>
<sequence>MKDQWKEELPVDHIKDIRPASGGDVNEAFKVITDDEPYFLLVQRNQEADFYAAEQAGLNAFEEADILAPRVIANGQIDGDAYLLITYLEEGGRGDQRDLAKLMARLHQMKQPDGQFGFDYPHSGKDINFDNDWTDSWSQLFINQRMDVLRDRIVEQGLWTTEDARQYDAVREVMVKALAEHESKPSLVHGDMWGGNHMFLTDGSPALFDPAPFYGDREFDIGVTLGFGAFNQDFYDEYDRQYPLANGASLRLEFYRLYLLMFHLLKFGSIYARQVDRAMDRILTQANESSL</sequence>
<proteinExistence type="inferred from homology"/>
<dbReference type="Gene3D" id="3.30.200.20">
    <property type="entry name" value="Phosphorylase Kinase, domain 1"/>
    <property type="match status" value="1"/>
</dbReference>
<dbReference type="AlphaFoldDB" id="A0AAP8TSF9"/>
<dbReference type="EMBL" id="PPQW01000075">
    <property type="protein sequence ID" value="PNZ66038.1"/>
    <property type="molecule type" value="Genomic_DNA"/>
</dbReference>
<dbReference type="InterPro" id="IPR016477">
    <property type="entry name" value="Fructo-/Ketosamine-3-kinase"/>
</dbReference>
<dbReference type="RefSeq" id="WP_059107963.1">
    <property type="nucleotide sequence ID" value="NZ_AP024589.1"/>
</dbReference>
<evidence type="ECO:0000313" key="4">
    <source>
        <dbReference type="Proteomes" id="UP000242470"/>
    </source>
</evidence>
<dbReference type="Proteomes" id="UP001171687">
    <property type="component" value="Unassembled WGS sequence"/>
</dbReference>
<reference evidence="3 4" key="1">
    <citation type="submission" date="2017-08" db="EMBL/GenBank/DDBJ databases">
        <title>Draft genome sequences of 64 type strains of genus Staph aureus.</title>
        <authorList>
            <person name="Cole K."/>
            <person name="Golubchik T."/>
            <person name="Russell J."/>
            <person name="Foster D."/>
            <person name="Llewelyn M."/>
            <person name="Wilson D."/>
            <person name="Crook D."/>
            <person name="Paul J."/>
        </authorList>
    </citation>
    <scope>NUCLEOTIDE SEQUENCE [LARGE SCALE GENOMIC DNA]</scope>
    <source>
        <strain evidence="3 4">NCTC 12101</strain>
    </source>
</reference>